<keyword evidence="3" id="KW-1185">Reference proteome</keyword>
<comment type="caution">
    <text evidence="2">The sequence shown here is derived from an EMBL/GenBank/DDBJ whole genome shotgun (WGS) entry which is preliminary data.</text>
</comment>
<name>A0A4Y2M7Y7_ARAVE</name>
<evidence type="ECO:0000259" key="1">
    <source>
        <dbReference type="PROSITE" id="PS50994"/>
    </source>
</evidence>
<dbReference type="GO" id="GO:0003676">
    <property type="term" value="F:nucleic acid binding"/>
    <property type="evidence" value="ECO:0007669"/>
    <property type="project" value="InterPro"/>
</dbReference>
<dbReference type="FunFam" id="3.30.420.10:FF:000063">
    <property type="entry name" value="Retrovirus-related Pol polyprotein from transposon 297-like Protein"/>
    <property type="match status" value="1"/>
</dbReference>
<accession>A0A4Y2M7Y7</accession>
<dbReference type="Gene3D" id="3.10.10.10">
    <property type="entry name" value="HIV Type 1 Reverse Transcriptase, subunit A, domain 1"/>
    <property type="match status" value="1"/>
</dbReference>
<dbReference type="SUPFAM" id="SSF56672">
    <property type="entry name" value="DNA/RNA polymerases"/>
    <property type="match status" value="1"/>
</dbReference>
<dbReference type="PANTHER" id="PTHR37984:SF7">
    <property type="entry name" value="INTEGRASE CATALYTIC DOMAIN-CONTAINING PROTEIN"/>
    <property type="match status" value="1"/>
</dbReference>
<gene>
    <name evidence="2" type="ORF">AVEN_136784_1</name>
</gene>
<dbReference type="PROSITE" id="PS50994">
    <property type="entry name" value="INTEGRASE"/>
    <property type="match status" value="1"/>
</dbReference>
<evidence type="ECO:0000313" key="3">
    <source>
        <dbReference type="Proteomes" id="UP000499080"/>
    </source>
</evidence>
<dbReference type="PANTHER" id="PTHR37984">
    <property type="entry name" value="PROTEIN CBG26694"/>
    <property type="match status" value="1"/>
</dbReference>
<dbReference type="OrthoDB" id="6513643at2759"/>
<protein>
    <recommendedName>
        <fullName evidence="1">Integrase catalytic domain-containing protein</fullName>
    </recommendedName>
</protein>
<dbReference type="Proteomes" id="UP000499080">
    <property type="component" value="Unassembled WGS sequence"/>
</dbReference>
<reference evidence="2 3" key="1">
    <citation type="journal article" date="2019" name="Sci. Rep.">
        <title>Orb-weaving spider Araneus ventricosus genome elucidates the spidroin gene catalogue.</title>
        <authorList>
            <person name="Kono N."/>
            <person name="Nakamura H."/>
            <person name="Ohtoshi R."/>
            <person name="Moran D.A.P."/>
            <person name="Shinohara A."/>
            <person name="Yoshida Y."/>
            <person name="Fujiwara M."/>
            <person name="Mori M."/>
            <person name="Tomita M."/>
            <person name="Arakawa K."/>
        </authorList>
    </citation>
    <scope>NUCLEOTIDE SEQUENCE [LARGE SCALE GENOMIC DNA]</scope>
</reference>
<dbReference type="EMBL" id="BGPR01006884">
    <property type="protein sequence ID" value="GBN22613.1"/>
    <property type="molecule type" value="Genomic_DNA"/>
</dbReference>
<dbReference type="AlphaFoldDB" id="A0A4Y2M7Y7"/>
<dbReference type="GO" id="GO:0071897">
    <property type="term" value="P:DNA biosynthetic process"/>
    <property type="evidence" value="ECO:0007669"/>
    <property type="project" value="UniProtKB-ARBA"/>
</dbReference>
<dbReference type="Pfam" id="PF00665">
    <property type="entry name" value="rve"/>
    <property type="match status" value="1"/>
</dbReference>
<sequence length="315" mass="35469">MYNDVFTGTLGKLVYTYYINDNAVPRISAPRVIHVSLKEKVKAEIDKLVTNGVLKKVTEPTDCVHPIVVVQKPDKEVRICMDTRGLNKYIMGITAFVASNPITHQIQLRHVPGKNLYAADSLSRNPLKCHEDTSFLKAGAAVIHTVLTASDEKTEILKKATKDDPVLSLIRNYIEEDYHSKYIEIKKLTLKTAESVISALKQIFRTHGIPRRLHSDNGPPFDSKIFVNFTKTYDIEHVTSSPKYPKSNGMVERAIETMKAILNKVIKDGGDPNLAVLEYNTTPKFNLLSPAEMLMERVLRTILPTKSSLLMPKFH</sequence>
<dbReference type="Gene3D" id="3.30.420.10">
    <property type="entry name" value="Ribonuclease H-like superfamily/Ribonuclease H"/>
    <property type="match status" value="1"/>
</dbReference>
<dbReference type="GO" id="GO:0015074">
    <property type="term" value="P:DNA integration"/>
    <property type="evidence" value="ECO:0007669"/>
    <property type="project" value="InterPro"/>
</dbReference>
<dbReference type="InterPro" id="IPR012337">
    <property type="entry name" value="RNaseH-like_sf"/>
</dbReference>
<proteinExistence type="predicted"/>
<organism evidence="2 3">
    <name type="scientific">Araneus ventricosus</name>
    <name type="common">Orbweaver spider</name>
    <name type="synonym">Epeira ventricosa</name>
    <dbReference type="NCBI Taxonomy" id="182803"/>
    <lineage>
        <taxon>Eukaryota</taxon>
        <taxon>Metazoa</taxon>
        <taxon>Ecdysozoa</taxon>
        <taxon>Arthropoda</taxon>
        <taxon>Chelicerata</taxon>
        <taxon>Arachnida</taxon>
        <taxon>Araneae</taxon>
        <taxon>Araneomorphae</taxon>
        <taxon>Entelegynae</taxon>
        <taxon>Araneoidea</taxon>
        <taxon>Araneidae</taxon>
        <taxon>Araneus</taxon>
    </lineage>
</organism>
<feature type="domain" description="Integrase catalytic" evidence="1">
    <location>
        <begin position="108"/>
        <end position="312"/>
    </location>
</feature>
<dbReference type="InterPro" id="IPR036397">
    <property type="entry name" value="RNaseH_sf"/>
</dbReference>
<dbReference type="SUPFAM" id="SSF53098">
    <property type="entry name" value="Ribonuclease H-like"/>
    <property type="match status" value="1"/>
</dbReference>
<evidence type="ECO:0000313" key="2">
    <source>
        <dbReference type="EMBL" id="GBN22613.1"/>
    </source>
</evidence>
<dbReference type="InterPro" id="IPR043502">
    <property type="entry name" value="DNA/RNA_pol_sf"/>
</dbReference>
<dbReference type="GO" id="GO:0042575">
    <property type="term" value="C:DNA polymerase complex"/>
    <property type="evidence" value="ECO:0007669"/>
    <property type="project" value="UniProtKB-ARBA"/>
</dbReference>
<dbReference type="InterPro" id="IPR050951">
    <property type="entry name" value="Retrovirus_Pol_polyprotein"/>
</dbReference>
<dbReference type="InterPro" id="IPR001584">
    <property type="entry name" value="Integrase_cat-core"/>
</dbReference>